<feature type="domain" description="Membrane insertase YidC N-terminal" evidence="16">
    <location>
        <begin position="103"/>
        <end position="381"/>
    </location>
</feature>
<dbReference type="Gene3D" id="2.70.98.90">
    <property type="match status" value="1"/>
</dbReference>
<comment type="similarity">
    <text evidence="2 13">Belongs to the OXA1/ALB3/YidC family. Type 1 subfamily.</text>
</comment>
<dbReference type="NCBIfam" id="NF002353">
    <property type="entry name" value="PRK01318.1-4"/>
    <property type="match status" value="1"/>
</dbReference>
<feature type="transmembrane region" description="Helical" evidence="13">
    <location>
        <begin position="7"/>
        <end position="26"/>
    </location>
</feature>
<accession>A0A512H472</accession>
<feature type="transmembrane region" description="Helical" evidence="13">
    <location>
        <begin position="456"/>
        <end position="476"/>
    </location>
</feature>
<dbReference type="PANTHER" id="PTHR12428:SF65">
    <property type="entry name" value="CYTOCHROME C OXIDASE ASSEMBLY PROTEIN COX18, MITOCHONDRIAL"/>
    <property type="match status" value="1"/>
</dbReference>
<keyword evidence="7 13" id="KW-0653">Protein transport</keyword>
<comment type="subunit">
    <text evidence="13">Interacts with the Sec translocase complex via SecD. Specifically interacts with transmembrane segments of nascent integral membrane proteins during membrane integration.</text>
</comment>
<evidence type="ECO:0000259" key="15">
    <source>
        <dbReference type="Pfam" id="PF02096"/>
    </source>
</evidence>
<evidence type="ECO:0000256" key="10">
    <source>
        <dbReference type="ARBA" id="ARBA00023186"/>
    </source>
</evidence>
<dbReference type="Pfam" id="PF14849">
    <property type="entry name" value="YidC_periplas"/>
    <property type="match status" value="1"/>
</dbReference>
<comment type="subcellular location">
    <subcellularLocation>
        <location evidence="1">Cell inner membrane</location>
        <topology evidence="1">Multi-pass membrane protein</topology>
    </subcellularLocation>
    <subcellularLocation>
        <location evidence="13">Cell membrane</location>
        <topology evidence="13">Multi-pass membrane protein</topology>
    </subcellularLocation>
</comment>
<dbReference type="EMBL" id="BJZO01000006">
    <property type="protein sequence ID" value="GEO80237.1"/>
    <property type="molecule type" value="Genomic_DNA"/>
</dbReference>
<sequence>MPEQRNLIVAIVLSMAVLFGYEYFFAPPKPVPGTETSQQVAPAPVSAPGEAPGTQAPPRPSEVASGAPASAPAPAPAVDPNAPIDLGAVIKARQAAIATSPARVVIDTPTLSGSVRLQGARFDDLTLRGYRITDDPDSPEINLLSPTGAPAPYYAEFGWSPAEPGVAVPGPESVWQADHDTLRIDQPVTLTWDNGQGLRFVRQIAIDDQYMFTLTQRVENTGEQAVTLFPYGLISRTGTPHTLGYYILHEGPLGVLDGTLKEIKYKKLKEDEHTISEPTTGGWIGITDKYWLSALVMDQSKQFTTRFLFQPHGPYDGYQVDYMGGAQTVAPGASTQVENRLFAGVKKVDALDHYESDLGIDNFDLAIDFGWFYFLTKPFFLALQFLHGYLGNMGLAILAFTVCLKVLLFPLANKSYVSMSKMKLLAPEMKKLQERFQDDRPRLNQEIMSLYQKEKVNPLSGCLPIFIQIPVFFSLYKVLFVSIEMRHAPFYGWIKDLSAPDPTSLFNLFGLIDWTPPNALMIGAWPCIMGLTMYLQQKLNPTPTDPTQAKVMMLLPFIFTYMLGHFAAGLVLYWTCNNALSVLQQWVIMKRMSRKQARAAKAA</sequence>
<evidence type="ECO:0000256" key="9">
    <source>
        <dbReference type="ARBA" id="ARBA00023136"/>
    </source>
</evidence>
<keyword evidence="4 13" id="KW-0813">Transport</keyword>
<dbReference type="GO" id="GO:0015031">
    <property type="term" value="P:protein transport"/>
    <property type="evidence" value="ECO:0007669"/>
    <property type="project" value="UniProtKB-KW"/>
</dbReference>
<evidence type="ECO:0000256" key="6">
    <source>
        <dbReference type="ARBA" id="ARBA00022692"/>
    </source>
</evidence>
<keyword evidence="6 13" id="KW-0812">Transmembrane</keyword>
<protein>
    <recommendedName>
        <fullName evidence="3 13">Membrane protein insertase YidC</fullName>
    </recommendedName>
    <alternativeName>
        <fullName evidence="12 13">Foldase YidC</fullName>
    </alternativeName>
    <alternativeName>
        <fullName evidence="11 13">Membrane integrase YidC</fullName>
    </alternativeName>
    <alternativeName>
        <fullName evidence="13">Membrane protein YidC</fullName>
    </alternativeName>
</protein>
<dbReference type="PRINTS" id="PR00701">
    <property type="entry name" value="60KDINNERMP"/>
</dbReference>
<evidence type="ECO:0000256" key="11">
    <source>
        <dbReference type="ARBA" id="ARBA00033245"/>
    </source>
</evidence>
<dbReference type="GO" id="GO:0005886">
    <property type="term" value="C:plasma membrane"/>
    <property type="evidence" value="ECO:0007669"/>
    <property type="project" value="UniProtKB-SubCell"/>
</dbReference>
<dbReference type="OrthoDB" id="9780552at2"/>
<dbReference type="CDD" id="cd20070">
    <property type="entry name" value="5TM_YidC_Alb3"/>
    <property type="match status" value="1"/>
</dbReference>
<dbReference type="InterPro" id="IPR001708">
    <property type="entry name" value="YidC/ALB3/OXA1/COX18"/>
</dbReference>
<dbReference type="RefSeq" id="WP_147162303.1">
    <property type="nucleotide sequence ID" value="NZ_BJZO01000006.1"/>
</dbReference>
<dbReference type="InterPro" id="IPR047196">
    <property type="entry name" value="YidC_ALB_C"/>
</dbReference>
<dbReference type="NCBIfam" id="TIGR03593">
    <property type="entry name" value="yidC_nterm"/>
    <property type="match status" value="1"/>
</dbReference>
<dbReference type="AlphaFoldDB" id="A0A512H472"/>
<reference evidence="17 18" key="1">
    <citation type="submission" date="2019-07" db="EMBL/GenBank/DDBJ databases">
        <title>Whole genome shotgun sequence of Rhodospirillum oryzae NBRC 107573.</title>
        <authorList>
            <person name="Hosoyama A."/>
            <person name="Uohara A."/>
            <person name="Ohji S."/>
            <person name="Ichikawa N."/>
        </authorList>
    </citation>
    <scope>NUCLEOTIDE SEQUENCE [LARGE SCALE GENOMIC DNA]</scope>
    <source>
        <strain evidence="17 18">NBRC 107573</strain>
    </source>
</reference>
<dbReference type="Pfam" id="PF02096">
    <property type="entry name" value="60KD_IMP"/>
    <property type="match status" value="1"/>
</dbReference>
<keyword evidence="8 13" id="KW-1133">Transmembrane helix</keyword>
<evidence type="ECO:0000256" key="2">
    <source>
        <dbReference type="ARBA" id="ARBA00010527"/>
    </source>
</evidence>
<evidence type="ECO:0000256" key="14">
    <source>
        <dbReference type="SAM" id="MobiDB-lite"/>
    </source>
</evidence>
<dbReference type="NCBIfam" id="TIGR03592">
    <property type="entry name" value="yidC_oxa1_cterm"/>
    <property type="match status" value="1"/>
</dbReference>
<proteinExistence type="inferred from homology"/>
<dbReference type="GO" id="GO:0032977">
    <property type="term" value="F:membrane insertase activity"/>
    <property type="evidence" value="ECO:0007669"/>
    <property type="project" value="InterPro"/>
</dbReference>
<comment type="caution">
    <text evidence="17">The sequence shown here is derived from an EMBL/GenBank/DDBJ whole genome shotgun (WGS) entry which is preliminary data.</text>
</comment>
<evidence type="ECO:0000313" key="17">
    <source>
        <dbReference type="EMBL" id="GEO80237.1"/>
    </source>
</evidence>
<feature type="domain" description="Membrane insertase YidC/Oxa/ALB C-terminal" evidence="15">
    <location>
        <begin position="393"/>
        <end position="590"/>
    </location>
</feature>
<organism evidence="17 18">
    <name type="scientific">Pararhodospirillum oryzae</name>
    <dbReference type="NCBI Taxonomy" id="478448"/>
    <lineage>
        <taxon>Bacteria</taxon>
        <taxon>Pseudomonadati</taxon>
        <taxon>Pseudomonadota</taxon>
        <taxon>Alphaproteobacteria</taxon>
        <taxon>Rhodospirillales</taxon>
        <taxon>Rhodospirillaceae</taxon>
        <taxon>Pararhodospirillum</taxon>
    </lineage>
</organism>
<feature type="region of interest" description="Disordered" evidence="14">
    <location>
        <begin position="31"/>
        <end position="78"/>
    </location>
</feature>
<evidence type="ECO:0000259" key="16">
    <source>
        <dbReference type="Pfam" id="PF14849"/>
    </source>
</evidence>
<dbReference type="HAMAP" id="MF_01810">
    <property type="entry name" value="YidC_type1"/>
    <property type="match status" value="1"/>
</dbReference>
<dbReference type="InterPro" id="IPR028055">
    <property type="entry name" value="YidC/Oxa/ALB_C"/>
</dbReference>
<comment type="function">
    <text evidence="13">Required for the insertion and/or proper folding and/or complex formation of integral membrane proteins into the membrane. Involved in integration of membrane proteins that insert both dependently and independently of the Sec translocase complex, as well as at least some lipoproteins. Aids folding of multispanning membrane proteins.</text>
</comment>
<keyword evidence="9 13" id="KW-0472">Membrane</keyword>
<gene>
    <name evidence="13 17" type="primary">yidC</name>
    <name evidence="17" type="ORF">ROR02_03680</name>
</gene>
<keyword evidence="10 13" id="KW-0143">Chaperone</keyword>
<evidence type="ECO:0000256" key="5">
    <source>
        <dbReference type="ARBA" id="ARBA00022475"/>
    </source>
</evidence>
<dbReference type="PANTHER" id="PTHR12428">
    <property type="entry name" value="OXA1"/>
    <property type="match status" value="1"/>
</dbReference>
<evidence type="ECO:0000256" key="8">
    <source>
        <dbReference type="ARBA" id="ARBA00022989"/>
    </source>
</evidence>
<dbReference type="GO" id="GO:0051205">
    <property type="term" value="P:protein insertion into membrane"/>
    <property type="evidence" value="ECO:0007669"/>
    <property type="project" value="TreeGrafter"/>
</dbReference>
<evidence type="ECO:0000256" key="7">
    <source>
        <dbReference type="ARBA" id="ARBA00022927"/>
    </source>
</evidence>
<dbReference type="Proteomes" id="UP000321567">
    <property type="component" value="Unassembled WGS sequence"/>
</dbReference>
<dbReference type="InterPro" id="IPR028053">
    <property type="entry name" value="Membr_insert_YidC_N"/>
</dbReference>
<dbReference type="PRINTS" id="PR01900">
    <property type="entry name" value="YIDCPROTEIN"/>
</dbReference>
<dbReference type="CDD" id="cd19961">
    <property type="entry name" value="EcYidC-like_peri"/>
    <property type="match status" value="1"/>
</dbReference>
<evidence type="ECO:0000256" key="1">
    <source>
        <dbReference type="ARBA" id="ARBA00004429"/>
    </source>
</evidence>
<evidence type="ECO:0000256" key="12">
    <source>
        <dbReference type="ARBA" id="ARBA00033342"/>
    </source>
</evidence>
<evidence type="ECO:0000313" key="18">
    <source>
        <dbReference type="Proteomes" id="UP000321567"/>
    </source>
</evidence>
<evidence type="ECO:0000256" key="3">
    <source>
        <dbReference type="ARBA" id="ARBA00015325"/>
    </source>
</evidence>
<dbReference type="InterPro" id="IPR038221">
    <property type="entry name" value="YidC_periplasmic_sf"/>
</dbReference>
<evidence type="ECO:0000256" key="4">
    <source>
        <dbReference type="ARBA" id="ARBA00022448"/>
    </source>
</evidence>
<feature type="transmembrane region" description="Helical" evidence="13">
    <location>
        <begin position="389"/>
        <end position="412"/>
    </location>
</feature>
<feature type="transmembrane region" description="Helical" evidence="13">
    <location>
        <begin position="554"/>
        <end position="574"/>
    </location>
</feature>
<dbReference type="InterPro" id="IPR019998">
    <property type="entry name" value="Membr_insert_YidC"/>
</dbReference>
<keyword evidence="18" id="KW-1185">Reference proteome</keyword>
<keyword evidence="5 13" id="KW-1003">Cell membrane</keyword>
<feature type="compositionally biased region" description="Low complexity" evidence="14">
    <location>
        <begin position="61"/>
        <end position="70"/>
    </location>
</feature>
<evidence type="ECO:0000256" key="13">
    <source>
        <dbReference type="HAMAP-Rule" id="MF_01810"/>
    </source>
</evidence>
<name>A0A512H472_9PROT</name>